<accession>A0A0E9RPV2</accession>
<reference evidence="1" key="1">
    <citation type="submission" date="2014-11" db="EMBL/GenBank/DDBJ databases">
        <authorList>
            <person name="Amaro Gonzalez C."/>
        </authorList>
    </citation>
    <scope>NUCLEOTIDE SEQUENCE</scope>
</reference>
<organism evidence="1">
    <name type="scientific">Anguilla anguilla</name>
    <name type="common">European freshwater eel</name>
    <name type="synonym">Muraena anguilla</name>
    <dbReference type="NCBI Taxonomy" id="7936"/>
    <lineage>
        <taxon>Eukaryota</taxon>
        <taxon>Metazoa</taxon>
        <taxon>Chordata</taxon>
        <taxon>Craniata</taxon>
        <taxon>Vertebrata</taxon>
        <taxon>Euteleostomi</taxon>
        <taxon>Actinopterygii</taxon>
        <taxon>Neopterygii</taxon>
        <taxon>Teleostei</taxon>
        <taxon>Anguilliformes</taxon>
        <taxon>Anguillidae</taxon>
        <taxon>Anguilla</taxon>
    </lineage>
</organism>
<evidence type="ECO:0000313" key="1">
    <source>
        <dbReference type="EMBL" id="JAH31144.1"/>
    </source>
</evidence>
<name>A0A0E9RPV2_ANGAN</name>
<dbReference type="AlphaFoldDB" id="A0A0E9RPV2"/>
<dbReference type="EMBL" id="GBXM01077433">
    <property type="protein sequence ID" value="JAH31144.1"/>
    <property type="molecule type" value="Transcribed_RNA"/>
</dbReference>
<proteinExistence type="predicted"/>
<reference evidence="1" key="2">
    <citation type="journal article" date="2015" name="Fish Shellfish Immunol.">
        <title>Early steps in the European eel (Anguilla anguilla)-Vibrio vulnificus interaction in the gills: Role of the RtxA13 toxin.</title>
        <authorList>
            <person name="Callol A."/>
            <person name="Pajuelo D."/>
            <person name="Ebbesson L."/>
            <person name="Teles M."/>
            <person name="MacKenzie S."/>
            <person name="Amaro C."/>
        </authorList>
    </citation>
    <scope>NUCLEOTIDE SEQUENCE</scope>
</reference>
<sequence length="39" mass="4515">MSYNCRKRMSLTGSSVSVLCDLELQFTDKVNWKLCHHAL</sequence>
<protein>
    <submittedName>
        <fullName evidence="1">Uncharacterized protein</fullName>
    </submittedName>
</protein>